<accession>A0A229P4X0</accession>
<proteinExistence type="predicted"/>
<dbReference type="AlphaFoldDB" id="A0A229P4X0"/>
<dbReference type="Proteomes" id="UP000215145">
    <property type="component" value="Unassembled WGS sequence"/>
</dbReference>
<organism evidence="1 2">
    <name type="scientific">Paenibacillus herberti</name>
    <dbReference type="NCBI Taxonomy" id="1619309"/>
    <lineage>
        <taxon>Bacteria</taxon>
        <taxon>Bacillati</taxon>
        <taxon>Bacillota</taxon>
        <taxon>Bacilli</taxon>
        <taxon>Bacillales</taxon>
        <taxon>Paenibacillaceae</taxon>
        <taxon>Paenibacillus</taxon>
    </lineage>
</organism>
<evidence type="ECO:0000313" key="2">
    <source>
        <dbReference type="Proteomes" id="UP000215145"/>
    </source>
</evidence>
<evidence type="ECO:0000313" key="1">
    <source>
        <dbReference type="EMBL" id="OXM17312.1"/>
    </source>
</evidence>
<sequence>MYDLILELTHTVWKNGLSLSALGTAVYVLLKQRKVKRALRRVVPWLLEDESEVKAYVANQLIIMENQRRTMAALGVDPLCPEDANISKTSRNFRRALKTFCISFLAARSRALDVVGLETLFTISSPIKKRRKMNMIKKWFRADSLTVIGAAAAAGATRLFGVEIDLTNLAAATLVLLGYFKANEYVTVVRGANGLPIGFKANSRKFIFTLVAFGLIIADELFKLQLGNELIFTLTAAVTGYNLVEGKKDAKEAEQEASDARQTF</sequence>
<comment type="caution">
    <text evidence="1">The sequence shown here is derived from an EMBL/GenBank/DDBJ whole genome shotgun (WGS) entry which is preliminary data.</text>
</comment>
<gene>
    <name evidence="1" type="ORF">CGZ75_12115</name>
</gene>
<dbReference type="EMBL" id="NMUQ01000001">
    <property type="protein sequence ID" value="OXM17312.1"/>
    <property type="molecule type" value="Genomic_DNA"/>
</dbReference>
<reference evidence="1 2" key="1">
    <citation type="submission" date="2017-07" db="EMBL/GenBank/DDBJ databases">
        <title>Paenibacillus herberti R33 genome sequencing and assembly.</title>
        <authorList>
            <person name="Su W."/>
        </authorList>
    </citation>
    <scope>NUCLEOTIDE SEQUENCE [LARGE SCALE GENOMIC DNA]</scope>
    <source>
        <strain evidence="1 2">R33</strain>
    </source>
</reference>
<keyword evidence="2" id="KW-1185">Reference proteome</keyword>
<name>A0A229P4X0_9BACL</name>
<dbReference type="OrthoDB" id="2595000at2"/>
<protein>
    <submittedName>
        <fullName evidence="1">Uncharacterized protein</fullName>
    </submittedName>
</protein>
<dbReference type="RefSeq" id="WP_089524387.1">
    <property type="nucleotide sequence ID" value="NZ_NMUQ01000001.1"/>
</dbReference>